<dbReference type="EMBL" id="LDEV01003687">
    <property type="protein sequence ID" value="KLJ05358.1"/>
    <property type="molecule type" value="Genomic_DNA"/>
</dbReference>
<keyword evidence="3" id="KW-1185">Reference proteome</keyword>
<feature type="region of interest" description="Disordered" evidence="1">
    <location>
        <begin position="1"/>
        <end position="20"/>
    </location>
</feature>
<proteinExistence type="predicted"/>
<organism evidence="2 3">
    <name type="scientific">Blastomyces silverae</name>
    <dbReference type="NCBI Taxonomy" id="2060906"/>
    <lineage>
        <taxon>Eukaryota</taxon>
        <taxon>Fungi</taxon>
        <taxon>Dikarya</taxon>
        <taxon>Ascomycota</taxon>
        <taxon>Pezizomycotina</taxon>
        <taxon>Eurotiomycetes</taxon>
        <taxon>Eurotiomycetidae</taxon>
        <taxon>Onygenales</taxon>
        <taxon>Ajellomycetaceae</taxon>
        <taxon>Blastomyces</taxon>
    </lineage>
</organism>
<name>A0A0H1B2S8_9EURO</name>
<accession>A0A0H1B2S8</accession>
<dbReference type="OrthoDB" id="4190146at2759"/>
<feature type="region of interest" description="Disordered" evidence="1">
    <location>
        <begin position="94"/>
        <end position="130"/>
    </location>
</feature>
<evidence type="ECO:0000313" key="2">
    <source>
        <dbReference type="EMBL" id="KLJ05358.1"/>
    </source>
</evidence>
<dbReference type="AlphaFoldDB" id="A0A0H1B2S8"/>
<protein>
    <submittedName>
        <fullName evidence="2">Uncharacterized protein</fullName>
    </submittedName>
</protein>
<reference evidence="3" key="1">
    <citation type="journal article" date="2015" name="PLoS Genet.">
        <title>The dynamic genome and transcriptome of the human fungal pathogen Blastomyces and close relative Emmonsia.</title>
        <authorList>
            <person name="Munoz J.F."/>
            <person name="Gauthier G.M."/>
            <person name="Desjardins C.A."/>
            <person name="Gallo J.E."/>
            <person name="Holder J."/>
            <person name="Sullivan T.D."/>
            <person name="Marty A.J."/>
            <person name="Carmen J.C."/>
            <person name="Chen Z."/>
            <person name="Ding L."/>
            <person name="Gujja S."/>
            <person name="Magrini V."/>
            <person name="Misas E."/>
            <person name="Mitreva M."/>
            <person name="Priest M."/>
            <person name="Saif S."/>
            <person name="Whiston E.A."/>
            <person name="Young S."/>
            <person name="Zeng Q."/>
            <person name="Goldman W.E."/>
            <person name="Mardis E.R."/>
            <person name="Taylor J.W."/>
            <person name="McEwen J.G."/>
            <person name="Clay O.K."/>
            <person name="Klein B.S."/>
            <person name="Cuomo C.A."/>
        </authorList>
    </citation>
    <scope>NUCLEOTIDE SEQUENCE [LARGE SCALE GENOMIC DNA]</scope>
    <source>
        <strain evidence="3">UAMH 139</strain>
    </source>
</reference>
<gene>
    <name evidence="2" type="ORF">EMPG_11164</name>
</gene>
<comment type="caution">
    <text evidence="2">The sequence shown here is derived from an EMBL/GenBank/DDBJ whole genome shotgun (WGS) entry which is preliminary data.</text>
</comment>
<evidence type="ECO:0000256" key="1">
    <source>
        <dbReference type="SAM" id="MobiDB-lite"/>
    </source>
</evidence>
<dbReference type="Proteomes" id="UP000053573">
    <property type="component" value="Unassembled WGS sequence"/>
</dbReference>
<sequence length="130" mass="14813">MARKKAQKSATVKKQQQEEIEDVLQREAKKPREQETAEKEAGIEALFRSHMHSMIEDIEKAALLSEHANLLATGAKPEKADQEMLAFKEQVDLAGRENHQPSPEEAGEEDFKVIITSDKEEEEEENDEKK</sequence>
<evidence type="ECO:0000313" key="3">
    <source>
        <dbReference type="Proteomes" id="UP000053573"/>
    </source>
</evidence>
<feature type="compositionally biased region" description="Acidic residues" evidence="1">
    <location>
        <begin position="119"/>
        <end position="130"/>
    </location>
</feature>